<name>A0A2Z2P0L4_9GAMM</name>
<comment type="subcellular location">
    <subcellularLocation>
        <location evidence="7">Cell inner membrane</location>
        <topology evidence="7">Multi-pass membrane protein</topology>
    </subcellularLocation>
    <subcellularLocation>
        <location evidence="1">Cell membrane</location>
        <topology evidence="1">Multi-pass membrane protein</topology>
    </subcellularLocation>
</comment>
<comment type="caution">
    <text evidence="7">Lacks conserved residue(s) required for the propagation of feature annotation.</text>
</comment>
<evidence type="ECO:0000256" key="6">
    <source>
        <dbReference type="ARBA" id="ARBA00023136"/>
    </source>
</evidence>
<dbReference type="EMBL" id="CP018632">
    <property type="protein sequence ID" value="ASJ73757.1"/>
    <property type="molecule type" value="Genomic_DNA"/>
</dbReference>
<dbReference type="Proteomes" id="UP000250079">
    <property type="component" value="Chromosome"/>
</dbReference>
<reference evidence="9 10" key="1">
    <citation type="submission" date="2016-12" db="EMBL/GenBank/DDBJ databases">
        <authorList>
            <person name="Song W.-J."/>
            <person name="Kurnit D.M."/>
        </authorList>
    </citation>
    <scope>NUCLEOTIDE SEQUENCE [LARGE SCALE GENOMIC DNA]</scope>
    <source>
        <strain evidence="9 10">IMCC3135</strain>
    </source>
</reference>
<keyword evidence="7" id="KW-0997">Cell inner membrane</keyword>
<keyword evidence="6 7" id="KW-0472">Membrane</keyword>
<dbReference type="GO" id="GO:0022857">
    <property type="term" value="F:transmembrane transporter activity"/>
    <property type="evidence" value="ECO:0007669"/>
    <property type="project" value="UniProtKB-UniRule"/>
</dbReference>
<organism evidence="9 10">
    <name type="scientific">Granulosicoccus antarcticus IMCC3135</name>
    <dbReference type="NCBI Taxonomy" id="1192854"/>
    <lineage>
        <taxon>Bacteria</taxon>
        <taxon>Pseudomonadati</taxon>
        <taxon>Pseudomonadota</taxon>
        <taxon>Gammaproteobacteria</taxon>
        <taxon>Chromatiales</taxon>
        <taxon>Granulosicoccaceae</taxon>
        <taxon>Granulosicoccus</taxon>
    </lineage>
</organism>
<sequence length="158" mass="16777">MLFRVLGGILFSIGGASLLALMSTSVSDAIMRATANPFIGAKELSEAFLVCCVAISLPVSVYRGKAIAIDGFVAFFPDVAKRLITAAGNLSGALVCALLSYELIRAGADAHDFAEKSTLLGIPYQLYYQILSFGFGLTTLAFLFHIKLGFKSNEPARS</sequence>
<dbReference type="KEGG" id="gai:IMCC3135_18390"/>
<dbReference type="AlphaFoldDB" id="A0A2Z2P0L4"/>
<evidence type="ECO:0000313" key="9">
    <source>
        <dbReference type="EMBL" id="ASJ73757.1"/>
    </source>
</evidence>
<evidence type="ECO:0000256" key="5">
    <source>
        <dbReference type="ARBA" id="ARBA00022989"/>
    </source>
</evidence>
<evidence type="ECO:0000256" key="7">
    <source>
        <dbReference type="RuleBase" id="RU369079"/>
    </source>
</evidence>
<evidence type="ECO:0000256" key="3">
    <source>
        <dbReference type="ARBA" id="ARBA00022475"/>
    </source>
</evidence>
<dbReference type="RefSeq" id="WP_157736087.1">
    <property type="nucleotide sequence ID" value="NZ_CP018632.1"/>
</dbReference>
<dbReference type="GO" id="GO:0005886">
    <property type="term" value="C:plasma membrane"/>
    <property type="evidence" value="ECO:0007669"/>
    <property type="project" value="UniProtKB-SubCell"/>
</dbReference>
<keyword evidence="10" id="KW-1185">Reference proteome</keyword>
<keyword evidence="2 7" id="KW-0813">Transport</keyword>
<keyword evidence="4 7" id="KW-0812">Transmembrane</keyword>
<comment type="subunit">
    <text evidence="7">The complex comprises the extracytoplasmic solute receptor protein and the two transmembrane proteins.</text>
</comment>
<comment type="function">
    <text evidence="7">Part of the tripartite ATP-independent periplasmic (TRAP) transport system.</text>
</comment>
<feature type="transmembrane region" description="Helical" evidence="7">
    <location>
        <begin position="83"/>
        <end position="104"/>
    </location>
</feature>
<dbReference type="InterPro" id="IPR055348">
    <property type="entry name" value="DctQ"/>
</dbReference>
<proteinExistence type="inferred from homology"/>
<evidence type="ECO:0000256" key="2">
    <source>
        <dbReference type="ARBA" id="ARBA00022448"/>
    </source>
</evidence>
<protein>
    <recommendedName>
        <fullName evidence="7">TRAP transporter small permease protein</fullName>
    </recommendedName>
</protein>
<gene>
    <name evidence="9" type="ORF">IMCC3135_18390</name>
</gene>
<evidence type="ECO:0000259" key="8">
    <source>
        <dbReference type="Pfam" id="PF04290"/>
    </source>
</evidence>
<keyword evidence="3" id="KW-1003">Cell membrane</keyword>
<accession>A0A2Z2P0L4</accession>
<dbReference type="Pfam" id="PF04290">
    <property type="entry name" value="DctQ"/>
    <property type="match status" value="1"/>
</dbReference>
<evidence type="ECO:0000313" key="10">
    <source>
        <dbReference type="Proteomes" id="UP000250079"/>
    </source>
</evidence>
<evidence type="ECO:0000256" key="1">
    <source>
        <dbReference type="ARBA" id="ARBA00004651"/>
    </source>
</evidence>
<feature type="domain" description="Tripartite ATP-independent periplasmic transporters DctQ component" evidence="8">
    <location>
        <begin position="26"/>
        <end position="146"/>
    </location>
</feature>
<feature type="transmembrane region" description="Helical" evidence="7">
    <location>
        <begin position="44"/>
        <end position="62"/>
    </location>
</feature>
<feature type="transmembrane region" description="Helical" evidence="7">
    <location>
        <begin position="124"/>
        <end position="144"/>
    </location>
</feature>
<evidence type="ECO:0000256" key="4">
    <source>
        <dbReference type="ARBA" id="ARBA00022692"/>
    </source>
</evidence>
<keyword evidence="5 7" id="KW-1133">Transmembrane helix</keyword>
<comment type="similarity">
    <text evidence="7">Belongs to the TRAP transporter small permease family.</text>
</comment>